<sequence>MGTNHKRLIEELLEGRKTAVELQNLLHKPFGDSGSAEELLMKIMTTFTESLSVLTASDGHDDHQSAASGEVYQVKPEPSHVEHSHCGDRSSEGSGESPKTQAFKDRRGCYKRRKTSQSWKVISTKIEDGQAWRKYGQKIILKASYPRAYFRCTRKYDQGCMATKQVQQIQDNPRTYQTTYIGEHTCRTMIKASPTIIGPDPRRSQTVSSESGSPHRQNPNFFGSSSSSIPTVKQEDSKVGTPSDVTDNNVWLGLKDHFGLSEPAGICVSSNENVVSNMQWDDMDLVKSINFECDINFDEAEFPITPCNDRF</sequence>
<dbReference type="Proteomes" id="UP000327157">
    <property type="component" value="Chromosome 7"/>
</dbReference>
<feature type="region of interest" description="Disordered" evidence="6">
    <location>
        <begin position="193"/>
        <end position="244"/>
    </location>
</feature>
<comment type="caution">
    <text evidence="8">The sequence shown here is derived from an EMBL/GenBank/DDBJ whole genome shotgun (WGS) entry which is preliminary data.</text>
</comment>
<feature type="compositionally biased region" description="Polar residues" evidence="6">
    <location>
        <begin position="204"/>
        <end position="231"/>
    </location>
</feature>
<evidence type="ECO:0000256" key="4">
    <source>
        <dbReference type="ARBA" id="ARBA00023163"/>
    </source>
</evidence>
<reference evidence="8 9" key="1">
    <citation type="submission" date="2019-09" db="EMBL/GenBank/DDBJ databases">
        <authorList>
            <person name="Ou C."/>
        </authorList>
    </citation>
    <scope>NUCLEOTIDE SEQUENCE [LARGE SCALE GENOMIC DNA]</scope>
    <source>
        <strain evidence="8">S2</strain>
        <tissue evidence="8">Leaf</tissue>
    </source>
</reference>
<dbReference type="OrthoDB" id="2021064at2759"/>
<dbReference type="AlphaFoldDB" id="A0A5N5F061"/>
<dbReference type="GO" id="GO:0043565">
    <property type="term" value="F:sequence-specific DNA binding"/>
    <property type="evidence" value="ECO:0007669"/>
    <property type="project" value="InterPro"/>
</dbReference>
<keyword evidence="2" id="KW-0805">Transcription regulation</keyword>
<evidence type="ECO:0000259" key="7">
    <source>
        <dbReference type="PROSITE" id="PS50811"/>
    </source>
</evidence>
<accession>A0A5N5F061</accession>
<keyword evidence="3" id="KW-0238">DNA-binding</keyword>
<dbReference type="GO" id="GO:0005634">
    <property type="term" value="C:nucleus"/>
    <property type="evidence" value="ECO:0007669"/>
    <property type="project" value="UniProtKB-SubCell"/>
</dbReference>
<keyword evidence="4" id="KW-0804">Transcription</keyword>
<evidence type="ECO:0000256" key="2">
    <source>
        <dbReference type="ARBA" id="ARBA00023015"/>
    </source>
</evidence>
<evidence type="ECO:0000313" key="9">
    <source>
        <dbReference type="Proteomes" id="UP000327157"/>
    </source>
</evidence>
<dbReference type="PANTHER" id="PTHR31282">
    <property type="entry name" value="WRKY TRANSCRIPTION FACTOR 21-RELATED"/>
    <property type="match status" value="1"/>
</dbReference>
<evidence type="ECO:0000256" key="3">
    <source>
        <dbReference type="ARBA" id="ARBA00023125"/>
    </source>
</evidence>
<name>A0A5N5F061_9ROSA</name>
<evidence type="ECO:0000256" key="1">
    <source>
        <dbReference type="ARBA" id="ARBA00004123"/>
    </source>
</evidence>
<feature type="region of interest" description="Disordered" evidence="6">
    <location>
        <begin position="75"/>
        <end position="108"/>
    </location>
</feature>
<dbReference type="InterPro" id="IPR044810">
    <property type="entry name" value="WRKY_plant"/>
</dbReference>
<dbReference type="EMBL" id="SMOL01000781">
    <property type="protein sequence ID" value="KAB2596406.1"/>
    <property type="molecule type" value="Genomic_DNA"/>
</dbReference>
<dbReference type="Pfam" id="PF03106">
    <property type="entry name" value="WRKY"/>
    <property type="match status" value="1"/>
</dbReference>
<gene>
    <name evidence="8" type="ORF">D8674_031856</name>
</gene>
<dbReference type="InterPro" id="IPR003657">
    <property type="entry name" value="WRKY_dom"/>
</dbReference>
<feature type="compositionally biased region" description="Basic and acidic residues" evidence="6">
    <location>
        <begin position="77"/>
        <end position="91"/>
    </location>
</feature>
<dbReference type="Gene3D" id="2.20.25.80">
    <property type="entry name" value="WRKY domain"/>
    <property type="match status" value="1"/>
</dbReference>
<dbReference type="SUPFAM" id="SSF118290">
    <property type="entry name" value="WRKY DNA-binding domain"/>
    <property type="match status" value="1"/>
</dbReference>
<evidence type="ECO:0000313" key="8">
    <source>
        <dbReference type="EMBL" id="KAB2596406.1"/>
    </source>
</evidence>
<comment type="subcellular location">
    <subcellularLocation>
        <location evidence="1">Nucleus</location>
    </subcellularLocation>
</comment>
<protein>
    <submittedName>
        <fullName evidence="8">WRKY transcription factor 70</fullName>
    </submittedName>
</protein>
<evidence type="ECO:0000256" key="5">
    <source>
        <dbReference type="ARBA" id="ARBA00023242"/>
    </source>
</evidence>
<dbReference type="SMART" id="SM00774">
    <property type="entry name" value="WRKY"/>
    <property type="match status" value="1"/>
</dbReference>
<dbReference type="PROSITE" id="PS50811">
    <property type="entry name" value="WRKY"/>
    <property type="match status" value="1"/>
</dbReference>
<evidence type="ECO:0000256" key="6">
    <source>
        <dbReference type="SAM" id="MobiDB-lite"/>
    </source>
</evidence>
<keyword evidence="9" id="KW-1185">Reference proteome</keyword>
<organism evidence="8 9">
    <name type="scientific">Pyrus ussuriensis x Pyrus communis</name>
    <dbReference type="NCBI Taxonomy" id="2448454"/>
    <lineage>
        <taxon>Eukaryota</taxon>
        <taxon>Viridiplantae</taxon>
        <taxon>Streptophyta</taxon>
        <taxon>Embryophyta</taxon>
        <taxon>Tracheophyta</taxon>
        <taxon>Spermatophyta</taxon>
        <taxon>Magnoliopsida</taxon>
        <taxon>eudicotyledons</taxon>
        <taxon>Gunneridae</taxon>
        <taxon>Pentapetalae</taxon>
        <taxon>rosids</taxon>
        <taxon>fabids</taxon>
        <taxon>Rosales</taxon>
        <taxon>Rosaceae</taxon>
        <taxon>Amygdaloideae</taxon>
        <taxon>Maleae</taxon>
        <taxon>Pyrus</taxon>
    </lineage>
</organism>
<reference evidence="8 9" key="3">
    <citation type="submission" date="2019-11" db="EMBL/GenBank/DDBJ databases">
        <title>A de novo genome assembly of a pear dwarfing rootstock.</title>
        <authorList>
            <person name="Wang F."/>
            <person name="Wang J."/>
            <person name="Li S."/>
            <person name="Zhang Y."/>
            <person name="Fang M."/>
            <person name="Ma L."/>
            <person name="Zhao Y."/>
            <person name="Jiang S."/>
        </authorList>
    </citation>
    <scope>NUCLEOTIDE SEQUENCE [LARGE SCALE GENOMIC DNA]</scope>
    <source>
        <strain evidence="8">S2</strain>
        <tissue evidence="8">Leaf</tissue>
    </source>
</reference>
<dbReference type="InterPro" id="IPR036576">
    <property type="entry name" value="WRKY_dom_sf"/>
</dbReference>
<dbReference type="GO" id="GO:0003700">
    <property type="term" value="F:DNA-binding transcription factor activity"/>
    <property type="evidence" value="ECO:0007669"/>
    <property type="project" value="InterPro"/>
</dbReference>
<keyword evidence="5" id="KW-0539">Nucleus</keyword>
<reference evidence="9" key="2">
    <citation type="submission" date="2019-10" db="EMBL/GenBank/DDBJ databases">
        <title>A de novo genome assembly of a pear dwarfing rootstock.</title>
        <authorList>
            <person name="Wang F."/>
            <person name="Wang J."/>
            <person name="Li S."/>
            <person name="Zhang Y."/>
            <person name="Fang M."/>
            <person name="Ma L."/>
            <person name="Zhao Y."/>
            <person name="Jiang S."/>
        </authorList>
    </citation>
    <scope>NUCLEOTIDE SEQUENCE [LARGE SCALE GENOMIC DNA]</scope>
</reference>
<proteinExistence type="predicted"/>
<feature type="domain" description="WRKY" evidence="7">
    <location>
        <begin position="126"/>
        <end position="184"/>
    </location>
</feature>